<name>A0A1F6UKI3_9PROT</name>
<dbReference type="HAMAP" id="MF_00688">
    <property type="entry name" value="Leu_Phe_trans"/>
    <property type="match status" value="1"/>
</dbReference>
<dbReference type="SUPFAM" id="SSF55729">
    <property type="entry name" value="Acyl-CoA N-acyltransferases (Nat)"/>
    <property type="match status" value="1"/>
</dbReference>
<keyword evidence="3 15" id="KW-0808">Transferase</keyword>
<evidence type="ECO:0000256" key="2">
    <source>
        <dbReference type="ARBA" id="ARBA00022490"/>
    </source>
</evidence>
<evidence type="ECO:0000256" key="11">
    <source>
        <dbReference type="ARBA" id="ARBA00074372"/>
    </source>
</evidence>
<evidence type="ECO:0000313" key="16">
    <source>
        <dbReference type="EMBL" id="OGI57782.1"/>
    </source>
</evidence>
<evidence type="ECO:0000313" key="17">
    <source>
        <dbReference type="Proteomes" id="UP000177950"/>
    </source>
</evidence>
<keyword evidence="2 15" id="KW-0963">Cytoplasm</keyword>
<dbReference type="NCBIfam" id="TIGR00667">
    <property type="entry name" value="aat"/>
    <property type="match status" value="1"/>
</dbReference>
<dbReference type="InterPro" id="IPR004616">
    <property type="entry name" value="Leu/Phe-tRNA_Trfase"/>
</dbReference>
<dbReference type="GO" id="GO:0030163">
    <property type="term" value="P:protein catabolic process"/>
    <property type="evidence" value="ECO:0007669"/>
    <property type="project" value="UniProtKB-UniRule"/>
</dbReference>
<dbReference type="InterPro" id="IPR042203">
    <property type="entry name" value="Leu/Phe-tRNA_Trfase_C"/>
</dbReference>
<dbReference type="AlphaFoldDB" id="A0A1F6UKI3"/>
<evidence type="ECO:0000256" key="12">
    <source>
        <dbReference type="ARBA" id="ARBA00077136"/>
    </source>
</evidence>
<evidence type="ECO:0000256" key="15">
    <source>
        <dbReference type="HAMAP-Rule" id="MF_00688"/>
    </source>
</evidence>
<evidence type="ECO:0000256" key="5">
    <source>
        <dbReference type="ARBA" id="ARBA00050607"/>
    </source>
</evidence>
<comment type="caution">
    <text evidence="16">The sequence shown here is derived from an EMBL/GenBank/DDBJ whole genome shotgun (WGS) entry which is preliminary data.</text>
</comment>
<accession>A0A1F6UKI3</accession>
<dbReference type="Proteomes" id="UP000177950">
    <property type="component" value="Unassembled WGS sequence"/>
</dbReference>
<evidence type="ECO:0000256" key="3">
    <source>
        <dbReference type="ARBA" id="ARBA00022679"/>
    </source>
</evidence>
<evidence type="ECO:0000256" key="4">
    <source>
        <dbReference type="ARBA" id="ARBA00023315"/>
    </source>
</evidence>
<evidence type="ECO:0000256" key="9">
    <source>
        <dbReference type="ARBA" id="ARBA00061535"/>
    </source>
</evidence>
<comment type="function">
    <text evidence="8 15">Functions in the N-end rule pathway of protein degradation where it conjugates Leu, Phe and, less efficiently, Met from aminoacyl-tRNAs to the N-termini of proteins containing an N-terminal arginine or lysine.</text>
</comment>
<evidence type="ECO:0000256" key="10">
    <source>
        <dbReference type="ARBA" id="ARBA00066767"/>
    </source>
</evidence>
<dbReference type="Gene3D" id="3.30.70.3550">
    <property type="entry name" value="Leucyl/phenylalanyl-tRNA-protein transferase, N-terminal domain"/>
    <property type="match status" value="1"/>
</dbReference>
<dbReference type="GO" id="GO:0008914">
    <property type="term" value="F:leucyl-tRNA--protein transferase activity"/>
    <property type="evidence" value="ECO:0007669"/>
    <property type="project" value="UniProtKB-UniRule"/>
</dbReference>
<dbReference type="FunFam" id="3.30.70.3550:FF:000001">
    <property type="entry name" value="Leucyl/phenylalanyl-tRNA--protein transferase"/>
    <property type="match status" value="1"/>
</dbReference>
<comment type="catalytic activity">
    <reaction evidence="5 15">
        <text>L-phenylalanyl-tRNA(Phe) + an N-terminal L-alpha-aminoacyl-[protein] = an N-terminal L-phenylalanyl-L-alpha-aminoacyl-[protein] + tRNA(Phe)</text>
        <dbReference type="Rhea" id="RHEA:43632"/>
        <dbReference type="Rhea" id="RHEA-COMP:9668"/>
        <dbReference type="Rhea" id="RHEA-COMP:9699"/>
        <dbReference type="Rhea" id="RHEA-COMP:10636"/>
        <dbReference type="Rhea" id="RHEA-COMP:10637"/>
        <dbReference type="ChEBI" id="CHEBI:78442"/>
        <dbReference type="ChEBI" id="CHEBI:78531"/>
        <dbReference type="ChEBI" id="CHEBI:78597"/>
        <dbReference type="ChEBI" id="CHEBI:83561"/>
        <dbReference type="EC" id="2.3.2.6"/>
    </reaction>
</comment>
<evidence type="ECO:0000256" key="13">
    <source>
        <dbReference type="ARBA" id="ARBA00077165"/>
    </source>
</evidence>
<protein>
    <recommendedName>
        <fullName evidence="11 15">Leucyl/phenylalanyl-tRNA--protein transferase</fullName>
        <ecNumber evidence="10 15">2.3.2.6</ecNumber>
    </recommendedName>
    <alternativeName>
        <fullName evidence="12 15">L/F-transferase</fullName>
    </alternativeName>
    <alternativeName>
        <fullName evidence="13 15">Leucyltransferase</fullName>
    </alternativeName>
    <alternativeName>
        <fullName evidence="14 15">Phenyalanyltransferase</fullName>
    </alternativeName>
</protein>
<evidence type="ECO:0000256" key="7">
    <source>
        <dbReference type="ARBA" id="ARBA00051538"/>
    </source>
</evidence>
<reference evidence="16 17" key="1">
    <citation type="journal article" date="2016" name="Nat. Commun.">
        <title>Thousands of microbial genomes shed light on interconnected biogeochemical processes in an aquifer system.</title>
        <authorList>
            <person name="Anantharaman K."/>
            <person name="Brown C.T."/>
            <person name="Hug L.A."/>
            <person name="Sharon I."/>
            <person name="Castelle C.J."/>
            <person name="Probst A.J."/>
            <person name="Thomas B.C."/>
            <person name="Singh A."/>
            <person name="Wilkins M.J."/>
            <person name="Karaoz U."/>
            <person name="Brodie E.L."/>
            <person name="Williams K.H."/>
            <person name="Hubbard S.S."/>
            <person name="Banfield J.F."/>
        </authorList>
    </citation>
    <scope>NUCLEOTIDE SEQUENCE [LARGE SCALE GENOMIC DNA]</scope>
</reference>
<comment type="subcellular location">
    <subcellularLocation>
        <location evidence="1 15">Cytoplasm</location>
    </subcellularLocation>
</comment>
<evidence type="ECO:0000256" key="8">
    <source>
        <dbReference type="ARBA" id="ARBA00054043"/>
    </source>
</evidence>
<evidence type="ECO:0000256" key="14">
    <source>
        <dbReference type="ARBA" id="ARBA00083640"/>
    </source>
</evidence>
<dbReference type="PANTHER" id="PTHR30098">
    <property type="entry name" value="LEUCYL/PHENYLALANYL-TRNA--PROTEIN TRANSFERASE"/>
    <property type="match status" value="1"/>
</dbReference>
<dbReference type="InterPro" id="IPR016181">
    <property type="entry name" value="Acyl_CoA_acyltransferase"/>
</dbReference>
<comment type="catalytic activity">
    <reaction evidence="7 15">
        <text>N-terminal L-lysyl-[protein] + L-leucyl-tRNA(Leu) = N-terminal L-leucyl-L-lysyl-[protein] + tRNA(Leu) + H(+)</text>
        <dbReference type="Rhea" id="RHEA:12340"/>
        <dbReference type="Rhea" id="RHEA-COMP:9613"/>
        <dbReference type="Rhea" id="RHEA-COMP:9622"/>
        <dbReference type="Rhea" id="RHEA-COMP:12670"/>
        <dbReference type="Rhea" id="RHEA-COMP:12671"/>
        <dbReference type="ChEBI" id="CHEBI:15378"/>
        <dbReference type="ChEBI" id="CHEBI:65249"/>
        <dbReference type="ChEBI" id="CHEBI:78442"/>
        <dbReference type="ChEBI" id="CHEBI:78494"/>
        <dbReference type="ChEBI" id="CHEBI:133043"/>
        <dbReference type="EC" id="2.3.2.6"/>
    </reaction>
</comment>
<comment type="catalytic activity">
    <reaction evidence="6 15">
        <text>N-terminal L-arginyl-[protein] + L-leucyl-tRNA(Leu) = N-terminal L-leucyl-L-arginyl-[protein] + tRNA(Leu) + H(+)</text>
        <dbReference type="Rhea" id="RHEA:50416"/>
        <dbReference type="Rhea" id="RHEA-COMP:9613"/>
        <dbReference type="Rhea" id="RHEA-COMP:9622"/>
        <dbReference type="Rhea" id="RHEA-COMP:12672"/>
        <dbReference type="Rhea" id="RHEA-COMP:12673"/>
        <dbReference type="ChEBI" id="CHEBI:15378"/>
        <dbReference type="ChEBI" id="CHEBI:64719"/>
        <dbReference type="ChEBI" id="CHEBI:78442"/>
        <dbReference type="ChEBI" id="CHEBI:78494"/>
        <dbReference type="ChEBI" id="CHEBI:133044"/>
        <dbReference type="EC" id="2.3.2.6"/>
    </reaction>
</comment>
<keyword evidence="4 15" id="KW-0012">Acyltransferase</keyword>
<sequence length="242" mass="26487">MIILRPGTRAPSFPPVESATPDGLLAVGGDLSSERLLAAYRHGIFPWYNPGQPILWWSPDPRAVLYPDKLKISRSLRQTLKGGQLRVTFDTCFREVMLACAAPREQYPGGGTWISDDMIEAYTRLHAMGYAHSIETWHENRLVGGLYGVALGGVFFGESMFARATDASKVALVALVSKLREWGFVLIDCQIPSAHLTSLGAEEIARCVFLTELERALKLSGQAGLWQVAIATQNLTDTGGQP</sequence>
<dbReference type="EMBL" id="MFSV01000112">
    <property type="protein sequence ID" value="OGI57782.1"/>
    <property type="molecule type" value="Genomic_DNA"/>
</dbReference>
<dbReference type="Pfam" id="PF03588">
    <property type="entry name" value="Leu_Phe_trans"/>
    <property type="match status" value="1"/>
</dbReference>
<dbReference type="EC" id="2.3.2.6" evidence="10 15"/>
<dbReference type="InterPro" id="IPR042221">
    <property type="entry name" value="Leu/Phe-tRNA_Trfase_N"/>
</dbReference>
<comment type="similarity">
    <text evidence="9 15">Belongs to the L/F-transferase family.</text>
</comment>
<evidence type="ECO:0000256" key="6">
    <source>
        <dbReference type="ARBA" id="ARBA00050652"/>
    </source>
</evidence>
<dbReference type="Gene3D" id="3.40.630.70">
    <property type="entry name" value="Leucyl/phenylalanyl-tRNA-protein transferase, C-terminal domain"/>
    <property type="match status" value="1"/>
</dbReference>
<dbReference type="FunFam" id="3.40.630.70:FF:000001">
    <property type="entry name" value="Leucyl/phenylalanyl-tRNA--protein transferase"/>
    <property type="match status" value="1"/>
</dbReference>
<proteinExistence type="inferred from homology"/>
<gene>
    <name evidence="15" type="primary">aat</name>
    <name evidence="16" type="ORF">A2V58_00700</name>
</gene>
<evidence type="ECO:0000256" key="1">
    <source>
        <dbReference type="ARBA" id="ARBA00004496"/>
    </source>
</evidence>
<organism evidence="16 17">
    <name type="scientific">Candidatus Muproteobacteria bacterium RBG_19FT_COMBO_61_10</name>
    <dbReference type="NCBI Taxonomy" id="1817761"/>
    <lineage>
        <taxon>Bacteria</taxon>
        <taxon>Pseudomonadati</taxon>
        <taxon>Pseudomonadota</taxon>
        <taxon>Candidatus Muproteobacteria</taxon>
    </lineage>
</organism>
<dbReference type="PANTHER" id="PTHR30098:SF2">
    <property type="entry name" value="LEUCYL_PHENYLALANYL-TRNA--PROTEIN TRANSFERASE"/>
    <property type="match status" value="1"/>
</dbReference>
<dbReference type="GO" id="GO:0005737">
    <property type="term" value="C:cytoplasm"/>
    <property type="evidence" value="ECO:0007669"/>
    <property type="project" value="UniProtKB-SubCell"/>
</dbReference>